<keyword evidence="17" id="KW-0333">Golgi apparatus</keyword>
<dbReference type="Pfam" id="PF01565">
    <property type="entry name" value="FAD_binding_4"/>
    <property type="match status" value="1"/>
</dbReference>
<comment type="function">
    <text evidence="25">Catalyzes the reduction of the delta-24 double bond of sterol intermediates during cholesterol biosynthesis. In addition to its cholesterol-synthesizing activity, can protect cells from oxidative stress by reducing caspase 3 activity during apoptosis induced by oxidative stress. Also protects against amyloid-beta peptide-induced apoptosis.</text>
</comment>
<evidence type="ECO:0000256" key="8">
    <source>
        <dbReference type="ARBA" id="ARBA00022548"/>
    </source>
</evidence>
<comment type="catalytic activity">
    <reaction evidence="24">
        <text>5alpha-cholest-8-en-3beta-ol + NADP(+) = zymosterol + NADPH + H(+)</text>
        <dbReference type="Rhea" id="RHEA:36399"/>
        <dbReference type="ChEBI" id="CHEBI:15378"/>
        <dbReference type="ChEBI" id="CHEBI:16608"/>
        <dbReference type="ChEBI" id="CHEBI:18252"/>
        <dbReference type="ChEBI" id="CHEBI:57783"/>
        <dbReference type="ChEBI" id="CHEBI:58349"/>
        <dbReference type="EC" id="1.3.1.72"/>
    </reaction>
    <physiologicalReaction direction="right-to-left" evidence="24">
        <dbReference type="Rhea" id="RHEA:36401"/>
    </physiologicalReaction>
</comment>
<evidence type="ECO:0000256" key="10">
    <source>
        <dbReference type="ARBA" id="ARBA00022692"/>
    </source>
</evidence>
<protein>
    <recommendedName>
        <fullName evidence="6">Delta(24)-sterol reductase</fullName>
        <ecNumber evidence="5">1.3.1.72</ecNumber>
    </recommendedName>
    <alternativeName>
        <fullName evidence="26">24-dehydrocholesterol reductase</fullName>
    </alternativeName>
    <alternativeName>
        <fullName evidence="27">3-beta-hydroxysterol Delta-24-reductase</fullName>
    </alternativeName>
</protein>
<evidence type="ECO:0000256" key="24">
    <source>
        <dbReference type="ARBA" id="ARBA00052927"/>
    </source>
</evidence>
<dbReference type="InterPro" id="IPR016169">
    <property type="entry name" value="FAD-bd_PCMH_sub2"/>
</dbReference>
<comment type="subcellular location">
    <subcellularLocation>
        <location evidence="4">Endoplasmic reticulum membrane</location>
        <topology evidence="4">Single-pass membrane protein</topology>
    </subcellularLocation>
    <subcellularLocation>
        <location evidence="2">Golgi apparatus membrane</location>
        <topology evidence="2">Single-pass membrane protein</topology>
    </subcellularLocation>
    <subcellularLocation>
        <location evidence="3">Peroxisome</location>
    </subcellularLocation>
</comment>
<keyword evidence="9" id="KW-0285">Flavoprotein</keyword>
<evidence type="ECO:0000256" key="12">
    <source>
        <dbReference type="ARBA" id="ARBA00022824"/>
    </source>
</evidence>
<feature type="transmembrane region" description="Helical" evidence="28">
    <location>
        <begin position="31"/>
        <end position="51"/>
    </location>
</feature>
<evidence type="ECO:0000256" key="5">
    <source>
        <dbReference type="ARBA" id="ARBA00012405"/>
    </source>
</evidence>
<keyword evidence="20" id="KW-0576">Peroxisome</keyword>
<evidence type="ECO:0000256" key="25">
    <source>
        <dbReference type="ARBA" id="ARBA00056986"/>
    </source>
</evidence>
<comment type="catalytic activity">
    <reaction evidence="23">
        <text>lanosterol + NADPH + H(+) = 24,25-dihydrolanosterol + NADP(+)</text>
        <dbReference type="Rhea" id="RHEA:33919"/>
        <dbReference type="ChEBI" id="CHEBI:15378"/>
        <dbReference type="ChEBI" id="CHEBI:16521"/>
        <dbReference type="ChEBI" id="CHEBI:28113"/>
        <dbReference type="ChEBI" id="CHEBI:57783"/>
        <dbReference type="ChEBI" id="CHEBI:58349"/>
    </reaction>
    <physiologicalReaction direction="left-to-right" evidence="23">
        <dbReference type="Rhea" id="RHEA:33920"/>
    </physiologicalReaction>
</comment>
<evidence type="ECO:0000256" key="18">
    <source>
        <dbReference type="ARBA" id="ARBA00023098"/>
    </source>
</evidence>
<evidence type="ECO:0000256" key="22">
    <source>
        <dbReference type="ARBA" id="ARBA00023221"/>
    </source>
</evidence>
<keyword evidence="22" id="KW-0753">Steroid metabolism</keyword>
<dbReference type="GO" id="GO:0005777">
    <property type="term" value="C:peroxisome"/>
    <property type="evidence" value="ECO:0007669"/>
    <property type="project" value="UniProtKB-SubCell"/>
</dbReference>
<evidence type="ECO:0000256" key="15">
    <source>
        <dbReference type="ARBA" id="ARBA00022989"/>
    </source>
</evidence>
<dbReference type="Proteomes" id="UP001187531">
    <property type="component" value="Unassembled WGS sequence"/>
</dbReference>
<keyword evidence="7" id="KW-0444">Lipid biosynthesis</keyword>
<evidence type="ECO:0000256" key="20">
    <source>
        <dbReference type="ARBA" id="ARBA00023140"/>
    </source>
</evidence>
<proteinExistence type="predicted"/>
<name>A0AA88KWU1_ARTSF</name>
<evidence type="ECO:0000256" key="3">
    <source>
        <dbReference type="ARBA" id="ARBA00004275"/>
    </source>
</evidence>
<dbReference type="AlphaFoldDB" id="A0AA88KWU1"/>
<dbReference type="GO" id="GO:0005789">
    <property type="term" value="C:endoplasmic reticulum membrane"/>
    <property type="evidence" value="ECO:0007669"/>
    <property type="project" value="UniProtKB-SubCell"/>
</dbReference>
<evidence type="ECO:0000256" key="6">
    <source>
        <dbReference type="ARBA" id="ARBA00019086"/>
    </source>
</evidence>
<dbReference type="InterPro" id="IPR036318">
    <property type="entry name" value="FAD-bd_PCMH-like_sf"/>
</dbReference>
<evidence type="ECO:0000256" key="4">
    <source>
        <dbReference type="ARBA" id="ARBA00004389"/>
    </source>
</evidence>
<keyword evidence="18" id="KW-0443">Lipid metabolism</keyword>
<evidence type="ECO:0000256" key="2">
    <source>
        <dbReference type="ARBA" id="ARBA00004194"/>
    </source>
</evidence>
<dbReference type="GO" id="GO:0000139">
    <property type="term" value="C:Golgi membrane"/>
    <property type="evidence" value="ECO:0007669"/>
    <property type="project" value="UniProtKB-SubCell"/>
</dbReference>
<evidence type="ECO:0000256" key="14">
    <source>
        <dbReference type="ARBA" id="ARBA00022857"/>
    </source>
</evidence>
<evidence type="ECO:0000256" key="16">
    <source>
        <dbReference type="ARBA" id="ARBA00023002"/>
    </source>
</evidence>
<dbReference type="SUPFAM" id="SSF56176">
    <property type="entry name" value="FAD-binding/transporter-associated domain-like"/>
    <property type="match status" value="1"/>
</dbReference>
<evidence type="ECO:0000256" key="23">
    <source>
        <dbReference type="ARBA" id="ARBA00051033"/>
    </source>
</evidence>
<dbReference type="EMBL" id="JAVRJZ010000021">
    <property type="protein sequence ID" value="KAK2705026.1"/>
    <property type="molecule type" value="Genomic_DNA"/>
</dbReference>
<comment type="caution">
    <text evidence="30">The sequence shown here is derived from an EMBL/GenBank/DDBJ whole genome shotgun (WGS) entry which is preliminary data.</text>
</comment>
<feature type="domain" description="FAD-binding PCMH-type" evidence="29">
    <location>
        <begin position="57"/>
        <end position="233"/>
    </location>
</feature>
<dbReference type="GO" id="GO:0000246">
    <property type="term" value="F:Delta24(24-1) sterol reductase activity"/>
    <property type="evidence" value="ECO:0007669"/>
    <property type="project" value="TreeGrafter"/>
</dbReference>
<dbReference type="InterPro" id="IPR016166">
    <property type="entry name" value="FAD-bd_PCMH"/>
</dbReference>
<keyword evidence="12" id="KW-0256">Endoplasmic reticulum</keyword>
<evidence type="ECO:0000256" key="13">
    <source>
        <dbReference type="ARBA" id="ARBA00022827"/>
    </source>
</evidence>
<keyword evidence="14" id="KW-0521">NADP</keyword>
<dbReference type="InterPro" id="IPR006094">
    <property type="entry name" value="Oxid_FAD_bind_N"/>
</dbReference>
<keyword evidence="19 28" id="KW-0472">Membrane</keyword>
<dbReference type="PROSITE" id="PS51387">
    <property type="entry name" value="FAD_PCMH"/>
    <property type="match status" value="1"/>
</dbReference>
<keyword evidence="31" id="KW-1185">Reference proteome</keyword>
<evidence type="ECO:0000256" key="11">
    <source>
        <dbReference type="ARBA" id="ARBA00022729"/>
    </source>
</evidence>
<evidence type="ECO:0000256" key="27">
    <source>
        <dbReference type="ARBA" id="ARBA00080612"/>
    </source>
</evidence>
<evidence type="ECO:0000313" key="30">
    <source>
        <dbReference type="EMBL" id="KAK2705026.1"/>
    </source>
</evidence>
<evidence type="ECO:0000256" key="19">
    <source>
        <dbReference type="ARBA" id="ARBA00023136"/>
    </source>
</evidence>
<dbReference type="PANTHER" id="PTHR10801">
    <property type="entry name" value="24-DEHYDROCHOLESTEROL REDUCTASE"/>
    <property type="match status" value="1"/>
</dbReference>
<evidence type="ECO:0000313" key="31">
    <source>
        <dbReference type="Proteomes" id="UP001187531"/>
    </source>
</evidence>
<dbReference type="Gene3D" id="3.30.465.10">
    <property type="match status" value="1"/>
</dbReference>
<keyword evidence="15 28" id="KW-1133">Transmembrane helix</keyword>
<keyword evidence="11" id="KW-0732">Signal</keyword>
<dbReference type="GO" id="GO:0071949">
    <property type="term" value="F:FAD binding"/>
    <property type="evidence" value="ECO:0007669"/>
    <property type="project" value="InterPro"/>
</dbReference>
<keyword evidence="13" id="KW-0274">FAD</keyword>
<evidence type="ECO:0000256" key="26">
    <source>
        <dbReference type="ARBA" id="ARBA00078485"/>
    </source>
</evidence>
<keyword evidence="21" id="KW-1207">Sterol metabolism</keyword>
<dbReference type="FunFam" id="3.30.465.10:FF:000032">
    <property type="entry name" value="Delta(24)-sterol reductase"/>
    <property type="match status" value="1"/>
</dbReference>
<keyword evidence="16" id="KW-0560">Oxidoreductase</keyword>
<evidence type="ECO:0000256" key="1">
    <source>
        <dbReference type="ARBA" id="ARBA00001974"/>
    </source>
</evidence>
<dbReference type="InterPro" id="IPR040165">
    <property type="entry name" value="Diminuto-like"/>
</dbReference>
<evidence type="ECO:0000256" key="28">
    <source>
        <dbReference type="SAM" id="Phobius"/>
    </source>
</evidence>
<evidence type="ECO:0000256" key="21">
    <source>
        <dbReference type="ARBA" id="ARBA00023166"/>
    </source>
</evidence>
<sequence length="515" mass="60089">MAKEEKRSLISENLRDKFNEGFEYVLIHYRWVFVCFFLLPVSLIYDIYFYLRSWVIFNLNSAPKHHDKKVKDVQRQVRKWKEEGRKTPMCTARPGWQTVSFRKGKYKKTMFNVKVNLMDVLDIDVEKKIVRVEPLVSMGQLTATLDPLGWTIPILPELDDLTVGGLVMGTGIESSSHKYGLFQHICEAYELVLADGSVVKCSKEDNPDLFYSIPWSYGTLGFLTAVEIKIIPAARFVKLNYEPVRSLEEAVKAFEKCSMNSEENEFVEGIMFSLNKGVIMTGKMVHSAEPGKLNPIGKWYKPWFFKHVESFLSTGKATEYLPLRDYYHRHTRSIFWELQDIIPFGNNVIFRYLLGWMVPPKVSLLKLTQTEAVKKLYENNHFIQDMLVPIGKLKESLEVFEREVQIYPVWLCPFNLPLNPGMLVPAEGTEQMYVDIGTYGVPKVPTFEPVKTTRNIEAFVRDVKGFQMMYADSYMTREEYRKMFDHSLYDKLRRQLGAEYAFPEIYDKVNRKVRD</sequence>
<dbReference type="GO" id="GO:0008203">
    <property type="term" value="P:cholesterol metabolic process"/>
    <property type="evidence" value="ECO:0007669"/>
    <property type="project" value="UniProtKB-KW"/>
</dbReference>
<evidence type="ECO:0000256" key="9">
    <source>
        <dbReference type="ARBA" id="ARBA00022630"/>
    </source>
</evidence>
<evidence type="ECO:0000256" key="17">
    <source>
        <dbReference type="ARBA" id="ARBA00023034"/>
    </source>
</evidence>
<comment type="cofactor">
    <cofactor evidence="1">
        <name>FAD</name>
        <dbReference type="ChEBI" id="CHEBI:57692"/>
    </cofactor>
</comment>
<keyword evidence="10 28" id="KW-0812">Transmembrane</keyword>
<dbReference type="PANTHER" id="PTHR10801:SF0">
    <property type="entry name" value="DELTA(24)-STEROL REDUCTASE"/>
    <property type="match status" value="1"/>
</dbReference>
<evidence type="ECO:0000256" key="7">
    <source>
        <dbReference type="ARBA" id="ARBA00022516"/>
    </source>
</evidence>
<accession>A0AA88KWU1</accession>
<organism evidence="30 31">
    <name type="scientific">Artemia franciscana</name>
    <name type="common">Brine shrimp</name>
    <name type="synonym">Artemia sanfranciscana</name>
    <dbReference type="NCBI Taxonomy" id="6661"/>
    <lineage>
        <taxon>Eukaryota</taxon>
        <taxon>Metazoa</taxon>
        <taxon>Ecdysozoa</taxon>
        <taxon>Arthropoda</taxon>
        <taxon>Crustacea</taxon>
        <taxon>Branchiopoda</taxon>
        <taxon>Anostraca</taxon>
        <taxon>Artemiidae</taxon>
        <taxon>Artemia</taxon>
    </lineage>
</organism>
<dbReference type="EC" id="1.3.1.72" evidence="5"/>
<evidence type="ECO:0000259" key="29">
    <source>
        <dbReference type="PROSITE" id="PS51387"/>
    </source>
</evidence>
<reference evidence="30" key="1">
    <citation type="submission" date="2023-07" db="EMBL/GenBank/DDBJ databases">
        <title>Chromosome-level genome assembly of Artemia franciscana.</title>
        <authorList>
            <person name="Jo E."/>
        </authorList>
    </citation>
    <scope>NUCLEOTIDE SEQUENCE</scope>
    <source>
        <tissue evidence="30">Whole body</tissue>
    </source>
</reference>
<gene>
    <name evidence="30" type="ORF">QYM36_017167</name>
</gene>
<keyword evidence="8" id="KW-0153">Cholesterol metabolism</keyword>
<dbReference type="GO" id="GO:0050614">
    <property type="term" value="F:Delta24-sterol reductase activity"/>
    <property type="evidence" value="ECO:0007669"/>
    <property type="project" value="UniProtKB-EC"/>
</dbReference>